<feature type="transmembrane region" description="Helical" evidence="6">
    <location>
        <begin position="7"/>
        <end position="27"/>
    </location>
</feature>
<dbReference type="PANTHER" id="PTHR30250:SF11">
    <property type="entry name" value="O-ANTIGEN TRANSPORTER-RELATED"/>
    <property type="match status" value="1"/>
</dbReference>
<evidence type="ECO:0000256" key="4">
    <source>
        <dbReference type="ARBA" id="ARBA00022989"/>
    </source>
</evidence>
<dbReference type="Gene3D" id="3.40.50.2000">
    <property type="entry name" value="Glycogen Phosphorylase B"/>
    <property type="match status" value="2"/>
</dbReference>
<evidence type="ECO:0000256" key="1">
    <source>
        <dbReference type="ARBA" id="ARBA00004651"/>
    </source>
</evidence>
<comment type="caution">
    <text evidence="9">The sequence shown here is derived from an EMBL/GenBank/DDBJ whole genome shotgun (WGS) entry which is preliminary data.</text>
</comment>
<dbReference type="EMBL" id="MDUX01000026">
    <property type="protein sequence ID" value="KAF7599186.1"/>
    <property type="molecule type" value="Genomic_DNA"/>
</dbReference>
<evidence type="ECO:0000313" key="10">
    <source>
        <dbReference type="Proteomes" id="UP000216107"/>
    </source>
</evidence>
<proteinExistence type="predicted"/>
<dbReference type="SUPFAM" id="SSF53756">
    <property type="entry name" value="UDP-Glycosyltransferase/glycogen phosphorylase"/>
    <property type="match status" value="1"/>
</dbReference>
<evidence type="ECO:0000259" key="7">
    <source>
        <dbReference type="Pfam" id="PF13477"/>
    </source>
</evidence>
<feature type="transmembrane region" description="Helical" evidence="6">
    <location>
        <begin position="438"/>
        <end position="456"/>
    </location>
</feature>
<dbReference type="AlphaFoldDB" id="A0A272ESZ5"/>
<dbReference type="Pfam" id="PF13692">
    <property type="entry name" value="Glyco_trans_1_4"/>
    <property type="match status" value="1"/>
</dbReference>
<keyword evidence="3 6" id="KW-0812">Transmembrane</keyword>
<dbReference type="Proteomes" id="UP000623509">
    <property type="component" value="Unassembled WGS sequence"/>
</dbReference>
<gene>
    <name evidence="8" type="ORF">BGI27_09395</name>
    <name evidence="9" type="ORF">CGU29_08360</name>
</gene>
<dbReference type="InterPro" id="IPR028098">
    <property type="entry name" value="Glyco_trans_4-like_N"/>
</dbReference>
<protein>
    <recommendedName>
        <fullName evidence="7">Glycosyltransferase subfamily 4-like N-terminal domain-containing protein</fullName>
    </recommendedName>
</protein>
<dbReference type="Pfam" id="PF13477">
    <property type="entry name" value="Glyco_trans_4_2"/>
    <property type="match status" value="1"/>
</dbReference>
<dbReference type="PANTHER" id="PTHR30250">
    <property type="entry name" value="PST FAMILY PREDICTED COLANIC ACID TRANSPORTER"/>
    <property type="match status" value="1"/>
</dbReference>
<dbReference type="Pfam" id="PF01943">
    <property type="entry name" value="Polysacc_synt"/>
    <property type="match status" value="1"/>
</dbReference>
<feature type="transmembrane region" description="Helical" evidence="6">
    <location>
        <begin position="138"/>
        <end position="157"/>
    </location>
</feature>
<keyword evidence="11" id="KW-1185">Reference proteome</keyword>
<feature type="transmembrane region" description="Helical" evidence="6">
    <location>
        <begin position="108"/>
        <end position="126"/>
    </location>
</feature>
<dbReference type="GO" id="GO:0005886">
    <property type="term" value="C:plasma membrane"/>
    <property type="evidence" value="ECO:0007669"/>
    <property type="project" value="UniProtKB-SubCell"/>
</dbReference>
<feature type="transmembrane region" description="Helical" evidence="6">
    <location>
        <begin position="284"/>
        <end position="303"/>
    </location>
</feature>
<dbReference type="InterPro" id="IPR050833">
    <property type="entry name" value="Poly_Biosynth_Transport"/>
</dbReference>
<feature type="domain" description="Glycosyltransferase subfamily 4-like N-terminal" evidence="7">
    <location>
        <begin position="479"/>
        <end position="625"/>
    </location>
</feature>
<keyword evidence="5 6" id="KW-0472">Membrane</keyword>
<sequence>MSLRASAAYIAVRIAAGVLAMLTLALVVRGLGPEGYGQLTLGLAVAAAICLVLFNPLNASLARFHGETRHRPALVGLLRGLLLGLGLALALLAWGLEASGLVRLSGQVLFAAACLALAQGMFDFSGQYLAALQRSRRYSWQFLGKAVLNLLLCVLVLQTGGGAPWVLAAMAAAFAVAALAAGEVWRPGLRATPAEPALRGDLLRFGGPLLLTSLLAYLAYWGDRFLLERLLPLAELGSYSAVMDLATQTLGLMFAGLATAWYPRLVLAWGQEDAVEAQRLYTRHGALVLALMLPAGLGFALLLPELLPRLYGADFATVPAALCHTVAALAVLAGVKMYYLDQPLLLGKRVWWHAASIALAAGLGLLLAWWLVPVLGSAGAALGLLLGQGAGAGVSLWGARGLPRPSLPASLLWPPLLSAAAMGALLCLLPAVAGWGGLLLKIILAAGLYGLLMLALDFDGARARLFGGGSLPRQASGRRIVLFANTDWFLYNFKRSLAEALRVRGDEVILLSPPGEYGPRLQALGFHWQALPVSRSGVNPLAELAVIWRLCWLYRQWRPDLVHHFTIKCVIYGSLAARLGGVRAVVNSVTGLGFALLADSPKARLIRPVVLALYRVALRGSEVIFQNPDNRDTLAAHGVLAKSRVWVIAGDGIDTEVFRPAKGACGTHGVPYGADAAEMASPLVVLMCARLLHSKGVAGFVEAARRVRAQLPEVRFLLAGAPDPGNPESVSETELAAWRASGEVEFLGQRSDMLALNQSASVVVLASTQGEGIPRALLEGAACAVPMVATDVPGCREVVLEGKTGLRVPPGDAGALAQALLRLLCDARLRARMGQAARAHVLTHFADGVVIAQTRAAYARALGEHTDE</sequence>
<dbReference type="OrthoDB" id="9775208at2"/>
<keyword evidence="4 6" id="KW-1133">Transmembrane helix</keyword>
<organism evidence="9 10">
    <name type="scientific">Candidatus Dactylopiibacterium carminicum</name>
    <dbReference type="NCBI Taxonomy" id="857335"/>
    <lineage>
        <taxon>Bacteria</taxon>
        <taxon>Pseudomonadati</taxon>
        <taxon>Pseudomonadota</taxon>
        <taxon>Betaproteobacteria</taxon>
        <taxon>Rhodocyclales</taxon>
        <taxon>Rhodocyclaceae</taxon>
        <taxon>Candidatus Dactylopiibacterium</taxon>
    </lineage>
</organism>
<feature type="transmembrane region" description="Helical" evidence="6">
    <location>
        <begin position="241"/>
        <end position="263"/>
    </location>
</feature>
<evidence type="ECO:0000256" key="5">
    <source>
        <dbReference type="ARBA" id="ARBA00023136"/>
    </source>
</evidence>
<feature type="transmembrane region" description="Helical" evidence="6">
    <location>
        <begin position="315"/>
        <end position="338"/>
    </location>
</feature>
<dbReference type="InterPro" id="IPR002797">
    <property type="entry name" value="Polysacc_synth"/>
</dbReference>
<comment type="subcellular location">
    <subcellularLocation>
        <location evidence="1">Cell membrane</location>
        <topology evidence="1">Multi-pass membrane protein</topology>
    </subcellularLocation>
</comment>
<dbReference type="CDD" id="cd03808">
    <property type="entry name" value="GT4_CapM-like"/>
    <property type="match status" value="1"/>
</dbReference>
<evidence type="ECO:0000313" key="8">
    <source>
        <dbReference type="EMBL" id="KAF7599186.1"/>
    </source>
</evidence>
<feature type="transmembrane region" description="Helical" evidence="6">
    <location>
        <begin position="350"/>
        <end position="372"/>
    </location>
</feature>
<evidence type="ECO:0000313" key="9">
    <source>
        <dbReference type="EMBL" id="PAS93243.1"/>
    </source>
</evidence>
<feature type="transmembrane region" description="Helical" evidence="6">
    <location>
        <begin position="163"/>
        <end position="181"/>
    </location>
</feature>
<feature type="transmembrane region" description="Helical" evidence="6">
    <location>
        <begin position="73"/>
        <end position="96"/>
    </location>
</feature>
<evidence type="ECO:0000256" key="3">
    <source>
        <dbReference type="ARBA" id="ARBA00022692"/>
    </source>
</evidence>
<reference evidence="9 10" key="2">
    <citation type="submission" date="2017-07" db="EMBL/GenBank/DDBJ databases">
        <title>Candidatus Dactylopiibacterium carminicum, a nitrogen-fixing symbiont of the cochineal insect Dactylopius coccus and Dactylopius opuntiae (Hemiptera: Coccoidea: Dactylopiidae).</title>
        <authorList>
            <person name="Vera A."/>
        </authorList>
    </citation>
    <scope>NUCLEOTIDE SEQUENCE [LARGE SCALE GENOMIC DNA]</scope>
    <source>
        <strain evidence="9 10">NFDCM</strain>
    </source>
</reference>
<feature type="transmembrane region" description="Helical" evidence="6">
    <location>
        <begin position="202"/>
        <end position="221"/>
    </location>
</feature>
<feature type="transmembrane region" description="Helical" evidence="6">
    <location>
        <begin position="411"/>
        <end position="432"/>
    </location>
</feature>
<dbReference type="EMBL" id="NMRN01000020">
    <property type="protein sequence ID" value="PAS93243.1"/>
    <property type="molecule type" value="Genomic_DNA"/>
</dbReference>
<accession>A0A272ESZ5</accession>
<dbReference type="RefSeq" id="WP_095524628.1">
    <property type="nucleotide sequence ID" value="NZ_MDUX01000026.1"/>
</dbReference>
<keyword evidence="2" id="KW-1003">Cell membrane</keyword>
<evidence type="ECO:0000256" key="6">
    <source>
        <dbReference type="SAM" id="Phobius"/>
    </source>
</evidence>
<evidence type="ECO:0000256" key="2">
    <source>
        <dbReference type="ARBA" id="ARBA00022475"/>
    </source>
</evidence>
<reference evidence="8 11" key="1">
    <citation type="submission" date="2016-08" db="EMBL/GenBank/DDBJ databases">
        <title>Candidatus Dactylopiibacterium carminicum genome sequence.</title>
        <authorList>
            <person name="Ramirez-Puebla S.T."/>
            <person name="Ormeno-Orrillo E."/>
            <person name="Vera-Ponce De Leon A."/>
            <person name="Luis L."/>
            <person name="Sanchez-Flores A."/>
            <person name="Monica R."/>
            <person name="Martinez-Romero E."/>
        </authorList>
    </citation>
    <scope>NUCLEOTIDE SEQUENCE [LARGE SCALE GENOMIC DNA]</scope>
    <source>
        <strain evidence="8">END1</strain>
    </source>
</reference>
<evidence type="ECO:0000313" key="11">
    <source>
        <dbReference type="Proteomes" id="UP000623509"/>
    </source>
</evidence>
<dbReference type="Proteomes" id="UP000216107">
    <property type="component" value="Unassembled WGS sequence"/>
</dbReference>
<feature type="transmembrane region" description="Helical" evidence="6">
    <location>
        <begin position="39"/>
        <end position="61"/>
    </location>
</feature>
<name>A0A272ESZ5_9RHOO</name>
<dbReference type="GO" id="GO:0016757">
    <property type="term" value="F:glycosyltransferase activity"/>
    <property type="evidence" value="ECO:0007669"/>
    <property type="project" value="UniProtKB-ARBA"/>
</dbReference>